<name>A0A0R1RVH3_9LACO</name>
<dbReference type="InterPro" id="IPR036689">
    <property type="entry name" value="ESAT-6-like_sf"/>
</dbReference>
<sequence>MAQISVTPEQLQQQSQVYLRAKEGIEREIQTVNAMNNTIHEEWQGSAFESYLEQYNQLYGQVTKFEELLESINTQLNKYANTVAERDAQDAKGFGF</sequence>
<reference evidence="2 3" key="1">
    <citation type="journal article" date="2015" name="Genome Announc.">
        <title>Expanding the biotechnology potential of lactobacilli through comparative genomics of 213 strains and associated genera.</title>
        <authorList>
            <person name="Sun Z."/>
            <person name="Harris H.M."/>
            <person name="McCann A."/>
            <person name="Guo C."/>
            <person name="Argimon S."/>
            <person name="Zhang W."/>
            <person name="Yang X."/>
            <person name="Jeffery I.B."/>
            <person name="Cooney J.C."/>
            <person name="Kagawa T.F."/>
            <person name="Liu W."/>
            <person name="Song Y."/>
            <person name="Salvetti E."/>
            <person name="Wrobel A."/>
            <person name="Rasinkangas P."/>
            <person name="Parkhill J."/>
            <person name="Rea M.C."/>
            <person name="O'Sullivan O."/>
            <person name="Ritari J."/>
            <person name="Douillard F.P."/>
            <person name="Paul Ross R."/>
            <person name="Yang R."/>
            <person name="Briner A.E."/>
            <person name="Felis G.E."/>
            <person name="de Vos W.M."/>
            <person name="Barrangou R."/>
            <person name="Klaenhammer T.R."/>
            <person name="Caufield P.W."/>
            <person name="Cui Y."/>
            <person name="Zhang H."/>
            <person name="O'Toole P.W."/>
        </authorList>
    </citation>
    <scope>NUCLEOTIDE SEQUENCE [LARGE SCALE GENOMIC DNA]</scope>
    <source>
        <strain evidence="2 3">DSM 14340</strain>
    </source>
</reference>
<dbReference type="eggNOG" id="COG4842">
    <property type="taxonomic scope" value="Bacteria"/>
</dbReference>
<proteinExistence type="inferred from homology"/>
<dbReference type="Pfam" id="PF06013">
    <property type="entry name" value="WXG100"/>
    <property type="match status" value="1"/>
</dbReference>
<dbReference type="RefSeq" id="WP_025083825.1">
    <property type="nucleotide sequence ID" value="NZ_AZEX01000049.1"/>
</dbReference>
<evidence type="ECO:0000313" key="3">
    <source>
        <dbReference type="Proteomes" id="UP000051264"/>
    </source>
</evidence>
<comment type="caution">
    <text evidence="2">The sequence shown here is derived from an EMBL/GenBank/DDBJ whole genome shotgun (WGS) entry which is preliminary data.</text>
</comment>
<evidence type="ECO:0000313" key="2">
    <source>
        <dbReference type="EMBL" id="KRL59364.1"/>
    </source>
</evidence>
<protein>
    <recommendedName>
        <fullName evidence="1">ESAT-6-like protein</fullName>
    </recommendedName>
</protein>
<evidence type="ECO:0000256" key="1">
    <source>
        <dbReference type="RuleBase" id="RU362001"/>
    </source>
</evidence>
<dbReference type="OrthoDB" id="4978934at2"/>
<dbReference type="Proteomes" id="UP000051264">
    <property type="component" value="Unassembled WGS sequence"/>
</dbReference>
<dbReference type="PATRIC" id="fig|1423747.3.peg.1727"/>
<dbReference type="STRING" id="1423747.FC69_GL001699"/>
<gene>
    <name evidence="2" type="ORF">FC69_GL001699</name>
</gene>
<comment type="similarity">
    <text evidence="1">Belongs to the WXG100 family.</text>
</comment>
<dbReference type="InterPro" id="IPR010310">
    <property type="entry name" value="T7SS_ESAT-6-like"/>
</dbReference>
<dbReference type="AlphaFoldDB" id="A0A0R1RVH3"/>
<dbReference type="SUPFAM" id="SSF140453">
    <property type="entry name" value="EsxAB dimer-like"/>
    <property type="match status" value="1"/>
</dbReference>
<accession>A0A0R1RVH3</accession>
<dbReference type="Gene3D" id="1.10.287.1060">
    <property type="entry name" value="ESAT-6-like"/>
    <property type="match status" value="1"/>
</dbReference>
<organism evidence="2 3">
    <name type="scientific">Latilactobacillus fuchuensis DSM 14340 = JCM 11249</name>
    <dbReference type="NCBI Taxonomy" id="1423747"/>
    <lineage>
        <taxon>Bacteria</taxon>
        <taxon>Bacillati</taxon>
        <taxon>Bacillota</taxon>
        <taxon>Bacilli</taxon>
        <taxon>Lactobacillales</taxon>
        <taxon>Lactobacillaceae</taxon>
        <taxon>Latilactobacillus</taxon>
    </lineage>
</organism>
<dbReference type="NCBIfam" id="TIGR03930">
    <property type="entry name" value="WXG100_ESAT6"/>
    <property type="match status" value="1"/>
</dbReference>
<dbReference type="EMBL" id="AZEX01000049">
    <property type="protein sequence ID" value="KRL59364.1"/>
    <property type="molecule type" value="Genomic_DNA"/>
</dbReference>